<protein>
    <submittedName>
        <fullName evidence="4">Sulfurtransferase</fullName>
    </submittedName>
</protein>
<comment type="caution">
    <text evidence="4">The sequence shown here is derived from an EMBL/GenBank/DDBJ whole genome shotgun (WGS) entry which is preliminary data.</text>
</comment>
<dbReference type="InterPro" id="IPR001763">
    <property type="entry name" value="Rhodanese-like_dom"/>
</dbReference>
<dbReference type="InterPro" id="IPR036873">
    <property type="entry name" value="Rhodanese-like_dom_sf"/>
</dbReference>
<dbReference type="STRING" id="418702.BJN45_10750"/>
<accession>A0A1R1I569</accession>
<name>A0A1R1I569_9RHOO</name>
<dbReference type="PROSITE" id="PS50206">
    <property type="entry name" value="RHODANESE_3"/>
    <property type="match status" value="2"/>
</dbReference>
<dbReference type="SUPFAM" id="SSF52821">
    <property type="entry name" value="Rhodanese/Cell cycle control phosphatase"/>
    <property type="match status" value="2"/>
</dbReference>
<dbReference type="PROSITE" id="PS00380">
    <property type="entry name" value="RHODANESE_1"/>
    <property type="match status" value="1"/>
</dbReference>
<dbReference type="AlphaFoldDB" id="A0A1R1I569"/>
<evidence type="ECO:0000256" key="1">
    <source>
        <dbReference type="ARBA" id="ARBA00022679"/>
    </source>
</evidence>
<dbReference type="InterPro" id="IPR001307">
    <property type="entry name" value="Thiosulphate_STrfase_CS"/>
</dbReference>
<dbReference type="CDD" id="cd01448">
    <property type="entry name" value="TST_Repeat_1"/>
    <property type="match status" value="1"/>
</dbReference>
<keyword evidence="2" id="KW-0677">Repeat</keyword>
<dbReference type="Proteomes" id="UP000187526">
    <property type="component" value="Unassembled WGS sequence"/>
</dbReference>
<evidence type="ECO:0000256" key="2">
    <source>
        <dbReference type="ARBA" id="ARBA00022737"/>
    </source>
</evidence>
<feature type="domain" description="Rhodanese" evidence="3">
    <location>
        <begin position="171"/>
        <end position="284"/>
    </location>
</feature>
<organism evidence="4 5">
    <name type="scientific">Azonexus hydrophilus</name>
    <dbReference type="NCBI Taxonomy" id="418702"/>
    <lineage>
        <taxon>Bacteria</taxon>
        <taxon>Pseudomonadati</taxon>
        <taxon>Pseudomonadota</taxon>
        <taxon>Betaproteobacteria</taxon>
        <taxon>Rhodocyclales</taxon>
        <taxon>Azonexaceae</taxon>
        <taxon>Azonexus</taxon>
    </lineage>
</organism>
<dbReference type="Gene3D" id="3.40.250.10">
    <property type="entry name" value="Rhodanese-like domain"/>
    <property type="match status" value="2"/>
</dbReference>
<sequence>MAGVRGLSQTTVVAPELLQAQLGHPDWLVIDVRHQLADVGYGERSYAEAHIPGAFFLHCDRDLSAPMTGSNGRHPLPDPQQLAARLGSIGIGRQTQVVVYDDAQGMIAGRLWWLLRWLGHEAVAVLDGGWQAWLEAGGAVSAELPQPTPCAFVPVQRNFAVDAQFVRKMLEAPSMRLVDGRAADRFRGENETIDPVGGHIPGAVNRFFRDNLAVDGHFKPASELAAEWRNILAGESAEAVVHYCGSGVSACHNILAMEIAGLSGSRLYGGSWSEWCADPQRPVAR</sequence>
<reference evidence="4 5" key="1">
    <citation type="submission" date="2016-10" db="EMBL/GenBank/DDBJ databases">
        <title>Alkaliphiles isolated from bioreactors.</title>
        <authorList>
            <person name="Salah Z."/>
            <person name="Rout S.P."/>
            <person name="Humphreys P.N."/>
        </authorList>
    </citation>
    <scope>NUCLEOTIDE SEQUENCE [LARGE SCALE GENOMIC DNA]</scope>
    <source>
        <strain evidence="4 5">ZS02</strain>
    </source>
</reference>
<dbReference type="Pfam" id="PF00581">
    <property type="entry name" value="Rhodanese"/>
    <property type="match status" value="2"/>
</dbReference>
<proteinExistence type="predicted"/>
<gene>
    <name evidence="4" type="ORF">BJN45_10750</name>
</gene>
<keyword evidence="1 4" id="KW-0808">Transferase</keyword>
<dbReference type="SMART" id="SM00450">
    <property type="entry name" value="RHOD"/>
    <property type="match status" value="2"/>
</dbReference>
<keyword evidence="5" id="KW-1185">Reference proteome</keyword>
<dbReference type="EMBL" id="MTHD01000003">
    <property type="protein sequence ID" value="OMG53882.1"/>
    <property type="molecule type" value="Genomic_DNA"/>
</dbReference>
<dbReference type="InterPro" id="IPR045078">
    <property type="entry name" value="TST/MPST-like"/>
</dbReference>
<dbReference type="OrthoDB" id="9781034at2"/>
<dbReference type="CDD" id="cd01449">
    <property type="entry name" value="TST_Repeat_2"/>
    <property type="match status" value="1"/>
</dbReference>
<dbReference type="PANTHER" id="PTHR11364:SF27">
    <property type="entry name" value="SULFURTRANSFERASE"/>
    <property type="match status" value="1"/>
</dbReference>
<evidence type="ECO:0000313" key="4">
    <source>
        <dbReference type="EMBL" id="OMG53882.1"/>
    </source>
</evidence>
<dbReference type="PANTHER" id="PTHR11364">
    <property type="entry name" value="THIOSULFATE SULFERTANSFERASE"/>
    <property type="match status" value="1"/>
</dbReference>
<evidence type="ECO:0000313" key="5">
    <source>
        <dbReference type="Proteomes" id="UP000187526"/>
    </source>
</evidence>
<feature type="domain" description="Rhodanese" evidence="3">
    <location>
        <begin position="23"/>
        <end position="142"/>
    </location>
</feature>
<dbReference type="GO" id="GO:0004792">
    <property type="term" value="F:thiosulfate-cyanide sulfurtransferase activity"/>
    <property type="evidence" value="ECO:0007669"/>
    <property type="project" value="InterPro"/>
</dbReference>
<evidence type="ECO:0000259" key="3">
    <source>
        <dbReference type="PROSITE" id="PS50206"/>
    </source>
</evidence>